<dbReference type="InterPro" id="IPR024957">
    <property type="entry name" value="Cep57_MT-bd_dom"/>
</dbReference>
<feature type="compositionally biased region" description="Low complexity" evidence="3">
    <location>
        <begin position="840"/>
        <end position="860"/>
    </location>
</feature>
<sequence length="1073" mass="119603">MSRRSAHLDFSITGDELEQQRVQLEHNLQHTDLSLHLSSTPDEYSDVEYPRHASVPSPPFSAFASFDHRSGDDYDPHEQSRFHAWSYHTDDGLHPYAAESLSTAAHHASALTISAGLGGGRAARRDLSLSGAEYDPERPLQGIMAGIAGRVKGFDANSTKSRQITASVVDFDPLVVDDTAELDRVLQSGHAPPHTIRPTRSTSSSSSSDLTEPISPQPQQDSRPRLADALSHLTFSPKRPRSAQSFASPRVANVTIRSSTPDRSAIARHLPASTPRPQRRMNQSLSYAQHSTSLAAHAEPEVQITPATPSLRQSRREQQQTDESSKFTAMARGLAREIEVEADAAMKRNARQAAGEATPRAAYHHSTVPARKHQPQRSPLKQMVGDRSERMSFAATPFKKSVQLPDVTGLTSAVASPAKVDVEFYGYDPRNTTETEARLVATLAVVQNKLSHLEAENSVSRRRVRELELELEACKKEVARERTRIMEHEQSVSRDAEPEASKKRVVSQREHLQQQQEQQKKAEENQAELAAAEARYKAAVEEKKALEALITTLRSHLTRLTAELSEHKQLLLELRSLRDSDARALAEKSKEVDKLRSEVERLAGEVEVLRGVVEEGLKERRGFREQLTSHEQESATESAEQSSGDESEDEEPQVEAQPPQPQHVTIQSLEESEDEVTEEDSISHRSPTPSPRRRLGLNSADRTMRTDRATLASSQGPSVAANPNASKPFLDVEEVSRITQEVEERRSNRSMQSRSQDSSQSEPQERSRSWSRQPMPSQSRKVSRAGSPSMMLAPDASGSTPPSNLVRQLEYSVRFAAEPSPPPSSRPTSPHFEATHAQMQTQPRPTAPTPATAQRSSSASQKRRAHPAPQAADEEPAFPQIRGARLERLFFSAPEHNAETCTVCHRRRRRRPTEVEQAASWLREHQRHRAEDTDDEGFVEGSEDARDRRAYAAKAAGEREGHRVPPQTVLARVLRELEDDFTHYKSIYVELADQYKDMDPVSNVVKRNVLADHLREVIDILEQKGNQIASLYDLLTFKDKTISESIVPEKTASSRNVPMASQGRVPVRRYPST</sequence>
<dbReference type="Pfam" id="PF14197">
    <property type="entry name" value="Cep57_CLD_2"/>
    <property type="match status" value="1"/>
</dbReference>
<reference evidence="6 7" key="1">
    <citation type="journal article" date="2015" name="Sci. Rep.">
        <title>Chromosome-level genome map provides insights into diverse defense mechanisms in the medicinal fungus Ganoderma sinense.</title>
        <authorList>
            <person name="Zhu Y."/>
            <person name="Xu J."/>
            <person name="Sun C."/>
            <person name="Zhou S."/>
            <person name="Xu H."/>
            <person name="Nelson D.R."/>
            <person name="Qian J."/>
            <person name="Song J."/>
            <person name="Luo H."/>
            <person name="Xiang L."/>
            <person name="Li Y."/>
            <person name="Xu Z."/>
            <person name="Ji A."/>
            <person name="Wang L."/>
            <person name="Lu S."/>
            <person name="Hayward A."/>
            <person name="Sun W."/>
            <person name="Li X."/>
            <person name="Schwartz D.C."/>
            <person name="Wang Y."/>
            <person name="Chen S."/>
        </authorList>
    </citation>
    <scope>NUCLEOTIDE SEQUENCE [LARGE SCALE GENOMIC DNA]</scope>
    <source>
        <strain evidence="6 7">ZZ0214-1</strain>
    </source>
</reference>
<evidence type="ECO:0000256" key="3">
    <source>
        <dbReference type="SAM" id="MobiDB-lite"/>
    </source>
</evidence>
<feature type="compositionally biased region" description="Polar residues" evidence="3">
    <location>
        <begin position="797"/>
        <end position="806"/>
    </location>
</feature>
<dbReference type="OrthoDB" id="76453at2759"/>
<dbReference type="EMBL" id="AYKW01000069">
    <property type="protein sequence ID" value="PIL22329.1"/>
    <property type="molecule type" value="Genomic_DNA"/>
</dbReference>
<feature type="compositionally biased region" description="Acidic residues" evidence="3">
    <location>
        <begin position="670"/>
        <end position="680"/>
    </location>
</feature>
<dbReference type="Proteomes" id="UP000230002">
    <property type="component" value="Unassembled WGS sequence"/>
</dbReference>
<dbReference type="GO" id="GO:0008017">
    <property type="term" value="F:microtubule binding"/>
    <property type="evidence" value="ECO:0007669"/>
    <property type="project" value="InterPro"/>
</dbReference>
<comment type="caution">
    <text evidence="6">The sequence shown here is derived from an EMBL/GenBank/DDBJ whole genome shotgun (WGS) entry which is preliminary data.</text>
</comment>
<feature type="domain" description="Cep57 centrosome microtubule-binding" evidence="4">
    <location>
        <begin position="963"/>
        <end position="1034"/>
    </location>
</feature>
<feature type="region of interest" description="Disordered" evidence="3">
    <location>
        <begin position="621"/>
        <end position="878"/>
    </location>
</feature>
<evidence type="ECO:0000313" key="7">
    <source>
        <dbReference type="Proteomes" id="UP000230002"/>
    </source>
</evidence>
<name>A0A2G8RLC8_9APHY</name>
<keyword evidence="2" id="KW-0963">Cytoplasm</keyword>
<feature type="compositionally biased region" description="Low complexity" evidence="3">
    <location>
        <begin position="749"/>
        <end position="762"/>
    </location>
</feature>
<feature type="compositionally biased region" description="Acidic residues" evidence="3">
    <location>
        <begin position="643"/>
        <end position="653"/>
    </location>
</feature>
<comment type="subcellular location">
    <subcellularLocation>
        <location evidence="1">Cytoplasm</location>
    </subcellularLocation>
</comment>
<dbReference type="GO" id="GO:0005737">
    <property type="term" value="C:cytoplasm"/>
    <property type="evidence" value="ECO:0007669"/>
    <property type="project" value="UniProtKB-SubCell"/>
</dbReference>
<feature type="domain" description="PPC89 centrosome localisation" evidence="5">
    <location>
        <begin position="546"/>
        <end position="617"/>
    </location>
</feature>
<feature type="region of interest" description="Disordered" evidence="3">
    <location>
        <begin position="1050"/>
        <end position="1073"/>
    </location>
</feature>
<feature type="region of interest" description="Disordered" evidence="3">
    <location>
        <begin position="349"/>
        <end position="379"/>
    </location>
</feature>
<evidence type="ECO:0000256" key="1">
    <source>
        <dbReference type="ARBA" id="ARBA00004496"/>
    </source>
</evidence>
<keyword evidence="7" id="KW-1185">Reference proteome</keyword>
<evidence type="ECO:0008006" key="8">
    <source>
        <dbReference type="Google" id="ProtNLM"/>
    </source>
</evidence>
<protein>
    <recommendedName>
        <fullName evidence="8">Cep57 centrosome microtubule-binding domain-containing protein</fullName>
    </recommendedName>
</protein>
<evidence type="ECO:0000259" key="5">
    <source>
        <dbReference type="Pfam" id="PF14197"/>
    </source>
</evidence>
<dbReference type="InterPro" id="IPR025925">
    <property type="entry name" value="PPC89_CLD"/>
</dbReference>
<feature type="compositionally biased region" description="Basic and acidic residues" evidence="3">
    <location>
        <begin position="485"/>
        <end position="524"/>
    </location>
</feature>
<feature type="compositionally biased region" description="Polar residues" evidence="3">
    <location>
        <begin position="711"/>
        <end position="725"/>
    </location>
</feature>
<feature type="region of interest" description="Disordered" evidence="3">
    <location>
        <begin position="485"/>
        <end position="526"/>
    </location>
</feature>
<feature type="compositionally biased region" description="Basic and acidic residues" evidence="3">
    <location>
        <begin position="734"/>
        <end position="747"/>
    </location>
</feature>
<evidence type="ECO:0000313" key="6">
    <source>
        <dbReference type="EMBL" id="PIL22329.1"/>
    </source>
</evidence>
<evidence type="ECO:0000259" key="4">
    <source>
        <dbReference type="Pfam" id="PF06657"/>
    </source>
</evidence>
<feature type="region of interest" description="Disordered" evidence="3">
    <location>
        <begin position="307"/>
        <end position="328"/>
    </location>
</feature>
<dbReference type="AlphaFoldDB" id="A0A2G8RLC8"/>
<feature type="compositionally biased region" description="Basic and acidic residues" evidence="3">
    <location>
        <begin position="314"/>
        <end position="325"/>
    </location>
</feature>
<proteinExistence type="predicted"/>
<feature type="region of interest" description="Disordered" evidence="3">
    <location>
        <begin position="186"/>
        <end position="281"/>
    </location>
</feature>
<evidence type="ECO:0000256" key="2">
    <source>
        <dbReference type="ARBA" id="ARBA00022490"/>
    </source>
</evidence>
<dbReference type="Pfam" id="PF06657">
    <property type="entry name" value="Cep57_MT_bd"/>
    <property type="match status" value="1"/>
</dbReference>
<feature type="compositionally biased region" description="Basic and acidic residues" evidence="3">
    <location>
        <begin position="621"/>
        <end position="633"/>
    </location>
</feature>
<accession>A0A2G8RLC8</accession>
<gene>
    <name evidence="6" type="ORF">GSI_15017</name>
</gene>
<organism evidence="6 7">
    <name type="scientific">Ganoderma sinense ZZ0214-1</name>
    <dbReference type="NCBI Taxonomy" id="1077348"/>
    <lineage>
        <taxon>Eukaryota</taxon>
        <taxon>Fungi</taxon>
        <taxon>Dikarya</taxon>
        <taxon>Basidiomycota</taxon>
        <taxon>Agaricomycotina</taxon>
        <taxon>Agaricomycetes</taxon>
        <taxon>Polyporales</taxon>
        <taxon>Polyporaceae</taxon>
        <taxon>Ganoderma</taxon>
    </lineage>
</organism>